<keyword evidence="3" id="KW-0862">Zinc</keyword>
<dbReference type="Pfam" id="PF25975">
    <property type="entry name" value="CzcB_C"/>
    <property type="match status" value="1"/>
</dbReference>
<keyword evidence="2" id="KW-0813">Transport</keyword>
<evidence type="ECO:0000259" key="6">
    <source>
        <dbReference type="Pfam" id="PF25975"/>
    </source>
</evidence>
<name>A0A0F9E1U1_9ZZZZ</name>
<dbReference type="GO" id="GO:0015679">
    <property type="term" value="P:plasma membrane copper ion transport"/>
    <property type="evidence" value="ECO:0007669"/>
    <property type="project" value="TreeGrafter"/>
</dbReference>
<evidence type="ECO:0000313" key="7">
    <source>
        <dbReference type="EMBL" id="KKL23911.1"/>
    </source>
</evidence>
<gene>
    <name evidence="7" type="ORF">LCGC14_2420650</name>
</gene>
<dbReference type="GO" id="GO:0016020">
    <property type="term" value="C:membrane"/>
    <property type="evidence" value="ECO:0007669"/>
    <property type="project" value="InterPro"/>
</dbReference>
<evidence type="ECO:0000256" key="2">
    <source>
        <dbReference type="ARBA" id="ARBA00022448"/>
    </source>
</evidence>
<dbReference type="InterPro" id="IPR051909">
    <property type="entry name" value="MFP_Cation_Efflux"/>
</dbReference>
<dbReference type="GO" id="GO:0046914">
    <property type="term" value="F:transition metal ion binding"/>
    <property type="evidence" value="ECO:0007669"/>
    <property type="project" value="TreeGrafter"/>
</dbReference>
<dbReference type="Gene3D" id="2.40.30.170">
    <property type="match status" value="1"/>
</dbReference>
<feature type="compositionally biased region" description="Basic and acidic residues" evidence="4">
    <location>
        <begin position="176"/>
        <end position="199"/>
    </location>
</feature>
<evidence type="ECO:0000256" key="4">
    <source>
        <dbReference type="SAM" id="MobiDB-lite"/>
    </source>
</evidence>
<dbReference type="FunFam" id="2.40.30.170:FF:000010">
    <property type="entry name" value="Efflux RND transporter periplasmic adaptor subunit"/>
    <property type="match status" value="1"/>
</dbReference>
<dbReference type="InterPro" id="IPR006143">
    <property type="entry name" value="RND_pump_MFP"/>
</dbReference>
<dbReference type="InterPro" id="IPR058792">
    <property type="entry name" value="Beta-barrel_RND_2"/>
</dbReference>
<dbReference type="GO" id="GO:0022857">
    <property type="term" value="F:transmembrane transporter activity"/>
    <property type="evidence" value="ECO:0007669"/>
    <property type="project" value="InterPro"/>
</dbReference>
<dbReference type="AlphaFoldDB" id="A0A0F9E1U1"/>
<comment type="caution">
    <text evidence="7">The sequence shown here is derived from an EMBL/GenBank/DDBJ whole genome shotgun (WGS) entry which is preliminary data.</text>
</comment>
<evidence type="ECO:0000256" key="3">
    <source>
        <dbReference type="ARBA" id="ARBA00022833"/>
    </source>
</evidence>
<sequence length="225" mass="24951">MVDLSQVWVYADVYEYELPWVKVGDEVEVTLASVPGKTFKGSLAYIYPYAESKTRTTKVRLVFDNRQRLLRPNTFVEVSIQSDTLKNVVVIPAEAIIRSGDRTQVFVVRGPGKFEPRTVRLGFESKGQVAVLDGVDAGDEVVTSAQFLVDSESKLREATAKMMDTLKDSGNGQDGMGDHEGERHGEINPTDKEKTDRTDVQMNDHSAIEKSEQSGGPTQGVHDRD</sequence>
<evidence type="ECO:0000259" key="5">
    <source>
        <dbReference type="Pfam" id="PF25954"/>
    </source>
</evidence>
<comment type="similarity">
    <text evidence="1">Belongs to the membrane fusion protein (MFP) (TC 8.A.1) family.</text>
</comment>
<dbReference type="InterPro" id="IPR058649">
    <property type="entry name" value="CzcB_C"/>
</dbReference>
<accession>A0A0F9E1U1</accession>
<evidence type="ECO:0000256" key="1">
    <source>
        <dbReference type="ARBA" id="ARBA00009477"/>
    </source>
</evidence>
<dbReference type="EMBL" id="LAZR01036794">
    <property type="protein sequence ID" value="KKL23911.1"/>
    <property type="molecule type" value="Genomic_DNA"/>
</dbReference>
<organism evidence="7">
    <name type="scientific">marine sediment metagenome</name>
    <dbReference type="NCBI Taxonomy" id="412755"/>
    <lineage>
        <taxon>unclassified sequences</taxon>
        <taxon>metagenomes</taxon>
        <taxon>ecological metagenomes</taxon>
    </lineage>
</organism>
<reference evidence="7" key="1">
    <citation type="journal article" date="2015" name="Nature">
        <title>Complex archaea that bridge the gap between prokaryotes and eukaryotes.</title>
        <authorList>
            <person name="Spang A."/>
            <person name="Saw J.H."/>
            <person name="Jorgensen S.L."/>
            <person name="Zaremba-Niedzwiedzka K."/>
            <person name="Martijn J."/>
            <person name="Lind A.E."/>
            <person name="van Eijk R."/>
            <person name="Schleper C."/>
            <person name="Guy L."/>
            <person name="Ettema T.J."/>
        </authorList>
    </citation>
    <scope>NUCLEOTIDE SEQUENCE</scope>
</reference>
<dbReference type="GO" id="GO:0030288">
    <property type="term" value="C:outer membrane-bounded periplasmic space"/>
    <property type="evidence" value="ECO:0007669"/>
    <property type="project" value="TreeGrafter"/>
</dbReference>
<protein>
    <submittedName>
        <fullName evidence="7">Uncharacterized protein</fullName>
    </submittedName>
</protein>
<proteinExistence type="inferred from homology"/>
<dbReference type="Pfam" id="PF25954">
    <property type="entry name" value="Beta-barrel_RND_2"/>
    <property type="match status" value="1"/>
</dbReference>
<feature type="domain" description="CusB-like beta-barrel" evidence="5">
    <location>
        <begin position="6"/>
        <end position="83"/>
    </location>
</feature>
<dbReference type="PANTHER" id="PTHR30097:SF15">
    <property type="entry name" value="CATION EFFLUX SYSTEM PROTEIN CUSB"/>
    <property type="match status" value="1"/>
</dbReference>
<feature type="region of interest" description="Disordered" evidence="4">
    <location>
        <begin position="165"/>
        <end position="225"/>
    </location>
</feature>
<dbReference type="PANTHER" id="PTHR30097">
    <property type="entry name" value="CATION EFFLUX SYSTEM PROTEIN CUSB"/>
    <property type="match status" value="1"/>
</dbReference>
<feature type="domain" description="CzcB-like C-terminal circularly permuted SH3-like" evidence="6">
    <location>
        <begin position="89"/>
        <end position="149"/>
    </location>
</feature>
<dbReference type="FunFam" id="2.40.420.20:FF:000006">
    <property type="entry name" value="RND family efflux transporter MFP subunit"/>
    <property type="match status" value="1"/>
</dbReference>
<dbReference type="NCBIfam" id="TIGR01730">
    <property type="entry name" value="RND_mfp"/>
    <property type="match status" value="1"/>
</dbReference>
<dbReference type="GO" id="GO:0060003">
    <property type="term" value="P:copper ion export"/>
    <property type="evidence" value="ECO:0007669"/>
    <property type="project" value="TreeGrafter"/>
</dbReference>
<dbReference type="Gene3D" id="2.40.420.20">
    <property type="match status" value="1"/>
</dbReference>
<dbReference type="SUPFAM" id="SSF111369">
    <property type="entry name" value="HlyD-like secretion proteins"/>
    <property type="match status" value="1"/>
</dbReference>